<comment type="caution">
    <text evidence="2">The sequence shown here is derived from an EMBL/GenBank/DDBJ whole genome shotgun (WGS) entry which is preliminary data.</text>
</comment>
<organism evidence="2 3">
    <name type="scientific">Mikania micrantha</name>
    <name type="common">bitter vine</name>
    <dbReference type="NCBI Taxonomy" id="192012"/>
    <lineage>
        <taxon>Eukaryota</taxon>
        <taxon>Viridiplantae</taxon>
        <taxon>Streptophyta</taxon>
        <taxon>Embryophyta</taxon>
        <taxon>Tracheophyta</taxon>
        <taxon>Spermatophyta</taxon>
        <taxon>Magnoliopsida</taxon>
        <taxon>eudicotyledons</taxon>
        <taxon>Gunneridae</taxon>
        <taxon>Pentapetalae</taxon>
        <taxon>asterids</taxon>
        <taxon>campanulids</taxon>
        <taxon>Asterales</taxon>
        <taxon>Asteraceae</taxon>
        <taxon>Asteroideae</taxon>
        <taxon>Heliantheae alliance</taxon>
        <taxon>Eupatorieae</taxon>
        <taxon>Mikania</taxon>
    </lineage>
</organism>
<sequence>MGFLNLRNELGFLNENRANIDLIDNRQWMYEVTDSTGFLTVDIDNVNIAIIQRLNKIIEELVKEKESEKAEKEKEKAEKEAMLERMASIESLLGVVTKNLPSSSYDMN</sequence>
<proteinExistence type="predicted"/>
<evidence type="ECO:0000313" key="3">
    <source>
        <dbReference type="Proteomes" id="UP000326396"/>
    </source>
</evidence>
<keyword evidence="1" id="KW-0175">Coiled coil</keyword>
<evidence type="ECO:0000256" key="1">
    <source>
        <dbReference type="SAM" id="Coils"/>
    </source>
</evidence>
<accession>A0A5N6LGN7</accession>
<dbReference type="Proteomes" id="UP000326396">
    <property type="component" value="Unassembled WGS sequence"/>
</dbReference>
<evidence type="ECO:0000313" key="2">
    <source>
        <dbReference type="EMBL" id="KAD1456132.1"/>
    </source>
</evidence>
<name>A0A5N6LGN7_9ASTR</name>
<keyword evidence="3" id="KW-1185">Reference proteome</keyword>
<dbReference type="EMBL" id="SZYD01000747">
    <property type="protein sequence ID" value="KAD1456132.1"/>
    <property type="molecule type" value="Genomic_DNA"/>
</dbReference>
<dbReference type="AlphaFoldDB" id="A0A5N6LGN7"/>
<feature type="coiled-coil region" evidence="1">
    <location>
        <begin position="51"/>
        <end position="92"/>
    </location>
</feature>
<reference evidence="2 3" key="1">
    <citation type="submission" date="2019-05" db="EMBL/GenBank/DDBJ databases">
        <title>Mikania micrantha, genome provides insights into the molecular mechanism of rapid growth.</title>
        <authorList>
            <person name="Liu B."/>
        </authorList>
    </citation>
    <scope>NUCLEOTIDE SEQUENCE [LARGE SCALE GENOMIC DNA]</scope>
    <source>
        <strain evidence="2">NLD-2019</strain>
        <tissue evidence="2">Leaf</tissue>
    </source>
</reference>
<gene>
    <name evidence="2" type="ORF">E3N88_42809</name>
</gene>
<protein>
    <submittedName>
        <fullName evidence="2">Uncharacterized protein</fullName>
    </submittedName>
</protein>